<dbReference type="InterPro" id="IPR018389">
    <property type="entry name" value="DctP_fam"/>
</dbReference>
<dbReference type="InterPro" id="IPR038404">
    <property type="entry name" value="TRAP_DctP_sf"/>
</dbReference>
<dbReference type="NCBIfam" id="NF037995">
    <property type="entry name" value="TRAP_S1"/>
    <property type="match status" value="1"/>
</dbReference>
<dbReference type="Proteomes" id="UP001368500">
    <property type="component" value="Unassembled WGS sequence"/>
</dbReference>
<evidence type="ECO:0000256" key="3">
    <source>
        <dbReference type="ARBA" id="ARBA00022729"/>
    </source>
</evidence>
<gene>
    <name evidence="5" type="ORF">AACH11_03960</name>
</gene>
<reference evidence="5 6" key="1">
    <citation type="submission" date="2024-04" db="EMBL/GenBank/DDBJ databases">
        <title>Novel species of the genus Ideonella isolated from streams.</title>
        <authorList>
            <person name="Lu H."/>
        </authorList>
    </citation>
    <scope>NUCLEOTIDE SEQUENCE [LARGE SCALE GENOMIC DNA]</scope>
    <source>
        <strain evidence="5 6">BYS139W</strain>
    </source>
</reference>
<evidence type="ECO:0000313" key="5">
    <source>
        <dbReference type="EMBL" id="MEK8025116.1"/>
    </source>
</evidence>
<dbReference type="PANTHER" id="PTHR33376:SF7">
    <property type="entry name" value="C4-DICARBOXYLATE-BINDING PROTEIN DCTB"/>
    <property type="match status" value="1"/>
</dbReference>
<accession>A0ABU9B5Y3</accession>
<dbReference type="CDD" id="cd13679">
    <property type="entry name" value="PBP2_TRAP_YiaO_like"/>
    <property type="match status" value="1"/>
</dbReference>
<dbReference type="Gene3D" id="3.40.190.170">
    <property type="entry name" value="Bacterial extracellular solute-binding protein, family 7"/>
    <property type="match status" value="1"/>
</dbReference>
<comment type="caution">
    <text evidence="5">The sequence shown here is derived from an EMBL/GenBank/DDBJ whole genome shotgun (WGS) entry which is preliminary data.</text>
</comment>
<keyword evidence="3 4" id="KW-0732">Signal</keyword>
<evidence type="ECO:0000256" key="4">
    <source>
        <dbReference type="SAM" id="SignalP"/>
    </source>
</evidence>
<dbReference type="Pfam" id="PF03480">
    <property type="entry name" value="DctP"/>
    <property type="match status" value="1"/>
</dbReference>
<name>A0ABU9B5Y3_9BURK</name>
<feature type="signal peptide" evidence="4">
    <location>
        <begin position="1"/>
        <end position="28"/>
    </location>
</feature>
<dbReference type="NCBIfam" id="TIGR00787">
    <property type="entry name" value="dctP"/>
    <property type="match status" value="1"/>
</dbReference>
<evidence type="ECO:0000256" key="1">
    <source>
        <dbReference type="ARBA" id="ARBA00009023"/>
    </source>
</evidence>
<dbReference type="RefSeq" id="WP_341372898.1">
    <property type="nucleotide sequence ID" value="NZ_JBBUTF010000003.1"/>
</dbReference>
<organism evidence="5 6">
    <name type="scientific">Pseudaquabacterium rugosum</name>
    <dbReference type="NCBI Taxonomy" id="2984194"/>
    <lineage>
        <taxon>Bacteria</taxon>
        <taxon>Pseudomonadati</taxon>
        <taxon>Pseudomonadota</taxon>
        <taxon>Betaproteobacteria</taxon>
        <taxon>Burkholderiales</taxon>
        <taxon>Sphaerotilaceae</taxon>
        <taxon>Pseudaquabacterium</taxon>
    </lineage>
</organism>
<sequence length="340" mass="37020">MTHRTLLRTAGLVLTAAAATLAAGTAQAQFQERNLRLSSGSGKDHPTGNGIVKMAACALAKSGGKLRITPYWDNQLGNDNTATQSVRSGSIDMVVPSTAPLVSMVPELGVLDLPFLFASETEADQVLDGKAGAWFNAKLPAVGLVNLAYWENGFRNATNSKRPIQRIEDFSGLKMRVMQNPVYIDTFKELGANAVPMAFSEVYSALETRTVDGQENPFALIDNMKFYEVQKYLSLTRHSYAALAMLMSKKTWDGLSPQEQETMKTCAAEGRDEQRKVSRAKAGSTLEGLKSKGMQVNDIAPAEMARIRDKVKVVYEHQAKAIGSESLGLVMGELKRIRGQ</sequence>
<protein>
    <submittedName>
        <fullName evidence="5">TRAP transporter substrate-binding protein</fullName>
    </submittedName>
</protein>
<dbReference type="InterPro" id="IPR004682">
    <property type="entry name" value="TRAP_DctP"/>
</dbReference>
<evidence type="ECO:0000313" key="6">
    <source>
        <dbReference type="Proteomes" id="UP001368500"/>
    </source>
</evidence>
<keyword evidence="6" id="KW-1185">Reference proteome</keyword>
<evidence type="ECO:0000256" key="2">
    <source>
        <dbReference type="ARBA" id="ARBA00022448"/>
    </source>
</evidence>
<feature type="chain" id="PRO_5045884810" evidence="4">
    <location>
        <begin position="29"/>
        <end position="340"/>
    </location>
</feature>
<dbReference type="PIRSF" id="PIRSF006470">
    <property type="entry name" value="DctB"/>
    <property type="match status" value="1"/>
</dbReference>
<comment type="similarity">
    <text evidence="1">Belongs to the bacterial solute-binding protein 7 family.</text>
</comment>
<keyword evidence="2" id="KW-0813">Transport</keyword>
<dbReference type="PANTHER" id="PTHR33376">
    <property type="match status" value="1"/>
</dbReference>
<dbReference type="EMBL" id="JBBUTF010000003">
    <property type="protein sequence ID" value="MEK8025116.1"/>
    <property type="molecule type" value="Genomic_DNA"/>
</dbReference>
<proteinExistence type="inferred from homology"/>